<dbReference type="VEuPathDB" id="TriTrypDB:TcG_06048"/>
<dbReference type="VEuPathDB" id="TriTrypDB:BCY84_18829"/>
<feature type="region of interest" description="Disordered" evidence="1">
    <location>
        <begin position="175"/>
        <end position="213"/>
    </location>
</feature>
<dbReference type="VEuPathDB" id="TriTrypDB:TCDM_05287"/>
<dbReference type="EMBL" id="PRFA01000004">
    <property type="protein sequence ID" value="PWV01644.1"/>
    <property type="molecule type" value="Genomic_DNA"/>
</dbReference>
<evidence type="ECO:0000313" key="2">
    <source>
        <dbReference type="EMBL" id="PWV01644.1"/>
    </source>
</evidence>
<dbReference type="VEuPathDB" id="TriTrypDB:TcCLB.509805.180"/>
<sequence>MSYTHCPVSTSPPPMDFTVLHEIMRGHIRRGNHFAVLGILALTVVHEDPAFWQTCTYHDGIASAVIATCVGNDGVKTNPPQESRCLTEEIAPNLNQEFLTENELYLMLRRVCGKDPLLCRVIHQLEMDPVRENNTSSGRSKELDAAVSAPSEAMRMNLDEVLAVLHERFCSLDERRSQSQGTTIPPATIGPQALKRARESNGSEENLGDIATESAAVATPKSRYLEPVDDVDGAGCSDALEVLAHIHALPGTTCALNSFDAVAGLWTTANEKGLNPTILDSRVWNPKELLGMILPLLGCVQSSDGISLPLKRTKQYCRGWRVLQRGLEGSKVYFMPTVACGIVTGQQRSCMITGGELCGNALFFNREAIGAKTALRHVGVKAKWNRKYLFVYIC</sequence>
<dbReference type="VEuPathDB" id="TriTrypDB:TcCL_ESM06425"/>
<dbReference type="VEuPathDB" id="TriTrypDB:ECC02_001139"/>
<proteinExistence type="predicted"/>
<protein>
    <submittedName>
        <fullName evidence="2">Putative ttaggg binding factor</fullName>
    </submittedName>
</protein>
<dbReference type="VEuPathDB" id="TriTrypDB:C4B63_4g266"/>
<accession>A0A2V2W4W6</accession>
<organism evidence="2 3">
    <name type="scientific">Trypanosoma cruzi</name>
    <dbReference type="NCBI Taxonomy" id="5693"/>
    <lineage>
        <taxon>Eukaryota</taxon>
        <taxon>Discoba</taxon>
        <taxon>Euglenozoa</taxon>
        <taxon>Kinetoplastea</taxon>
        <taxon>Metakinetoplastina</taxon>
        <taxon>Trypanosomatida</taxon>
        <taxon>Trypanosomatidae</taxon>
        <taxon>Trypanosoma</taxon>
        <taxon>Schizotrypanum</taxon>
    </lineage>
</organism>
<evidence type="ECO:0000313" key="3">
    <source>
        <dbReference type="Proteomes" id="UP000246121"/>
    </source>
</evidence>
<reference evidence="2 3" key="1">
    <citation type="journal article" date="2018" name="Microb. Genom.">
        <title>Expanding an expanded genome: long-read sequencing of Trypanosoma cruzi.</title>
        <authorList>
            <person name="Berna L."/>
            <person name="Rodriguez M."/>
            <person name="Chiribao M.L."/>
            <person name="Parodi-Talice A."/>
            <person name="Pita S."/>
            <person name="Rijo G."/>
            <person name="Alvarez-Valin F."/>
            <person name="Robello C."/>
        </authorList>
    </citation>
    <scope>NUCLEOTIDE SEQUENCE [LARGE SCALE GENOMIC DNA]</scope>
    <source>
        <strain evidence="2 3">Dm28c</strain>
    </source>
</reference>
<gene>
    <name evidence="2" type="ORF">C4B63_4g266</name>
</gene>
<dbReference type="Proteomes" id="UP000246121">
    <property type="component" value="Unassembled WGS sequence"/>
</dbReference>
<evidence type="ECO:0000256" key="1">
    <source>
        <dbReference type="SAM" id="MobiDB-lite"/>
    </source>
</evidence>
<dbReference type="VEuPathDB" id="TriTrypDB:Tc_MARK_4968"/>
<dbReference type="VEuPathDB" id="TriTrypDB:C3747_2g54"/>
<dbReference type="AlphaFoldDB" id="A0A2V2W4W6"/>
<dbReference type="VEuPathDB" id="TriTrypDB:TcCLB.503939.30"/>
<name>A0A2V2W4W6_TRYCR</name>
<dbReference type="VEuPathDB" id="TriTrypDB:TcBrA4_0083570"/>
<comment type="caution">
    <text evidence="2">The sequence shown here is derived from an EMBL/GenBank/DDBJ whole genome shotgun (WGS) entry which is preliminary data.</text>
</comment>
<dbReference type="VEuPathDB" id="TriTrypDB:TCSYLVIO_006241"/>